<dbReference type="VEuPathDB" id="FungiDB:I303_00233"/>
<reference evidence="17" key="1">
    <citation type="submission" date="2013-07" db="EMBL/GenBank/DDBJ databases">
        <title>The Genome Sequence of Cryptococcus dejecticola CBS10117.</title>
        <authorList>
            <consortium name="The Broad Institute Genome Sequencing Platform"/>
            <person name="Cuomo C."/>
            <person name="Litvintseva A."/>
            <person name="Chen Y."/>
            <person name="Heitman J."/>
            <person name="Sun S."/>
            <person name="Springer D."/>
            <person name="Dromer F."/>
            <person name="Young S.K."/>
            <person name="Zeng Q."/>
            <person name="Gargeya S."/>
            <person name="Fitzgerald M."/>
            <person name="Abouelleil A."/>
            <person name="Alvarado L."/>
            <person name="Berlin A.M."/>
            <person name="Chapman S.B."/>
            <person name="Dewar J."/>
            <person name="Goldberg J."/>
            <person name="Griggs A."/>
            <person name="Gujja S."/>
            <person name="Hansen M."/>
            <person name="Howarth C."/>
            <person name="Imamovic A."/>
            <person name="Larimer J."/>
            <person name="McCowan C."/>
            <person name="Murphy C."/>
            <person name="Pearson M."/>
            <person name="Priest M."/>
            <person name="Roberts A."/>
            <person name="Saif S."/>
            <person name="Shea T."/>
            <person name="Sykes S."/>
            <person name="Wortman J."/>
            <person name="Nusbaum C."/>
            <person name="Birren B."/>
        </authorList>
    </citation>
    <scope>NUCLEOTIDE SEQUENCE [LARGE SCALE GENOMIC DNA]</scope>
    <source>
        <strain evidence="17">CBS 10117</strain>
    </source>
</reference>
<dbReference type="PRINTS" id="PR00830">
    <property type="entry name" value="ENDOLAPTASE"/>
</dbReference>
<keyword evidence="9 12" id="KW-0653">Protein transport</keyword>
<reference evidence="18" key="3">
    <citation type="submission" date="2024-02" db="EMBL/GenBank/DDBJ databases">
        <title>Comparative genomics of Cryptococcus and Kwoniella reveals pathogenesis evolution and contrasting modes of karyotype evolution via chromosome fusion or intercentromeric recombination.</title>
        <authorList>
            <person name="Coelho M.A."/>
            <person name="David-Palma M."/>
            <person name="Shea T."/>
            <person name="Bowers K."/>
            <person name="McGinley-Smith S."/>
            <person name="Mohammad A.W."/>
            <person name="Gnirke A."/>
            <person name="Yurkov A.M."/>
            <person name="Nowrousian M."/>
            <person name="Sun S."/>
            <person name="Cuomo C.A."/>
            <person name="Heitman J."/>
        </authorList>
    </citation>
    <scope>NUCLEOTIDE SEQUENCE</scope>
    <source>
        <strain evidence="18">CBS 10117</strain>
    </source>
</reference>
<evidence type="ECO:0000256" key="5">
    <source>
        <dbReference type="ARBA" id="ARBA00022737"/>
    </source>
</evidence>
<name>A0A1A6AEB3_9TREE</name>
<evidence type="ECO:0000256" key="6">
    <source>
        <dbReference type="ARBA" id="ARBA00022741"/>
    </source>
</evidence>
<dbReference type="FunFam" id="3.40.50.300:FF:000187">
    <property type="entry name" value="Vesicular-fusion ATPase SEC18"/>
    <property type="match status" value="1"/>
</dbReference>
<dbReference type="Gene3D" id="1.10.8.60">
    <property type="match status" value="2"/>
</dbReference>
<dbReference type="InterPro" id="IPR003960">
    <property type="entry name" value="ATPase_AAA_CS"/>
</dbReference>
<evidence type="ECO:0000256" key="2">
    <source>
        <dbReference type="ARBA" id="ARBA00006914"/>
    </source>
</evidence>
<dbReference type="GO" id="GO:0035494">
    <property type="term" value="P:SNARE complex disassembly"/>
    <property type="evidence" value="ECO:0007669"/>
    <property type="project" value="InterPro"/>
</dbReference>
<dbReference type="PROSITE" id="PS00674">
    <property type="entry name" value="AAA"/>
    <property type="match status" value="1"/>
</dbReference>
<feature type="compositionally biased region" description="Low complexity" evidence="13">
    <location>
        <begin position="91"/>
        <end position="104"/>
    </location>
</feature>
<dbReference type="SMART" id="SM01073">
    <property type="entry name" value="CDC48_N"/>
    <property type="match status" value="1"/>
</dbReference>
<evidence type="ECO:0000256" key="7">
    <source>
        <dbReference type="ARBA" id="ARBA00022840"/>
    </source>
</evidence>
<dbReference type="FunFam" id="3.40.50.300:FF:000166">
    <property type="entry name" value="vesicle-fusing ATPase isoform X1"/>
    <property type="match status" value="1"/>
</dbReference>
<dbReference type="InterPro" id="IPR041569">
    <property type="entry name" value="AAA_lid_3"/>
</dbReference>
<accession>A0A1A6AEB3</accession>
<dbReference type="SUPFAM" id="SSF54585">
    <property type="entry name" value="Cdc48 domain 2-like"/>
    <property type="match status" value="1"/>
</dbReference>
<gene>
    <name evidence="17" type="ORF">I303_00233</name>
    <name evidence="18" type="ORF">I303_100231</name>
</gene>
<dbReference type="Pfam" id="PF17862">
    <property type="entry name" value="AAA_lid_3"/>
    <property type="match status" value="1"/>
</dbReference>
<dbReference type="STRING" id="1296121.A0A1A6AEB3"/>
<dbReference type="Pfam" id="PF02933">
    <property type="entry name" value="CDC48_2"/>
    <property type="match status" value="1"/>
</dbReference>
<evidence type="ECO:0000256" key="3">
    <source>
        <dbReference type="ARBA" id="ARBA00022448"/>
    </source>
</evidence>
<keyword evidence="4 12" id="KW-0963">Cytoplasm</keyword>
<evidence type="ECO:0000256" key="8">
    <source>
        <dbReference type="ARBA" id="ARBA00022892"/>
    </source>
</evidence>
<dbReference type="GO" id="GO:0005795">
    <property type="term" value="C:Golgi stack"/>
    <property type="evidence" value="ECO:0007669"/>
    <property type="project" value="TreeGrafter"/>
</dbReference>
<keyword evidence="19" id="KW-1185">Reference proteome</keyword>
<proteinExistence type="inferred from homology"/>
<evidence type="ECO:0000256" key="4">
    <source>
        <dbReference type="ARBA" id="ARBA00022490"/>
    </source>
</evidence>
<dbReference type="Gene3D" id="2.40.40.20">
    <property type="match status" value="1"/>
</dbReference>
<feature type="domain" description="CDC48 N-terminal subdomain" evidence="16">
    <location>
        <begin position="160"/>
        <end position="241"/>
    </location>
</feature>
<feature type="domain" description="CDC48" evidence="15">
    <location>
        <begin position="265"/>
        <end position="334"/>
    </location>
</feature>
<dbReference type="PANTHER" id="PTHR23078:SF3">
    <property type="entry name" value="VESICLE-FUSING ATPASE"/>
    <property type="match status" value="1"/>
</dbReference>
<feature type="domain" description="AAA+ ATPase" evidence="14">
    <location>
        <begin position="673"/>
        <end position="809"/>
    </location>
</feature>
<dbReference type="FunFam" id="2.40.40.20:FF:000012">
    <property type="entry name" value="Vesicle-fusing ATPase protein"/>
    <property type="match status" value="1"/>
</dbReference>
<dbReference type="PANTHER" id="PTHR23078">
    <property type="entry name" value="VESICULAR-FUSION PROTEIN NSF"/>
    <property type="match status" value="1"/>
</dbReference>
<sequence>MSFFKRNDPNAPAARRAGAGAGTGGSPAGPYERLPADNGSYSSLPPSSQQPGLPPRQQPQHQPQQRDPYGHSHSHSQNQGGYGGQPDYSRASPSPYNQNQNQAQPPLPPRNAPAPAPASGGGGYGNEGYYQEKAEYRPQPQQRGYPQQPSSGGGGGGRGMYNIAPCPSDPLALTNRLVVNPNDFPQDVEFVLMRNKFIFSIVRDPTRTLDPRHVGPSKIIRQWVGLSAVGETVDLEPYHPGNGDWASTVELEVGFRLKRKETSDLFDSEEMAAAFINAFPSLPLTPLQPLVFDFRGHELKATVRAVSTLDGHDGGTGIIMEGTEVIWVKDPTSGIKLKNSSKRGPTNAILAPNFKFEDMGIGGLDTEFAAIFRRAFASRIFPPGLVDKLGIQHVKGILLFGPPGTGKTLMARQIGKMLNAREPKVVNGPEILNKFVGQSEENIRKLFADAEKEQKEKGDESGLHIIIFDELDAICKQRGSTNSGTGVGDSVVNQLLSKMDGVDQLNNVLIIGMTNRMDMIDEALLRPGRLEVHIEISLPDEAGRFQILNIHTSKMRNNGVMADDVDLAELAALTKNFSGAELGGLTKSATSFAFNRHVKVGTVASFEEVENIKISRADFMHALDEVQAAFGVSEEELQQVVQNGIIHYSQRVNDVLNDGSLLVEQVRKSDRTPLVSALLHGPSGAGKTALAATIAMASDFPFIKLISPESMVGFSEPQKIAQLHKIFSDSYKSPLSVIVVDNIERLLDWNPIGPRFANGVLQALVVLFGKRPPKGRRLLILATTSNRSILSDMDVLSTFDTDIPISPITNLEGIDHCLREVKLFQSTKEHQKLLSILQDPTMGTNQDGISIGVKKLLTLAEMSRQDPDPINKLASSLIREVS</sequence>
<feature type="compositionally biased region" description="Low complexity" evidence="13">
    <location>
        <begin position="39"/>
        <end position="51"/>
    </location>
</feature>
<keyword evidence="7 12" id="KW-0067">ATP-binding</keyword>
<dbReference type="InterPro" id="IPR003959">
    <property type="entry name" value="ATPase_AAA_core"/>
</dbReference>
<evidence type="ECO:0000256" key="10">
    <source>
        <dbReference type="ARBA" id="ARBA00056429"/>
    </source>
</evidence>
<dbReference type="AlphaFoldDB" id="A0A1A6AEB3"/>
<dbReference type="GO" id="GO:0016887">
    <property type="term" value="F:ATP hydrolysis activity"/>
    <property type="evidence" value="ECO:0007669"/>
    <property type="project" value="InterPro"/>
</dbReference>
<dbReference type="SUPFAM" id="SSF50692">
    <property type="entry name" value="ADC-like"/>
    <property type="match status" value="1"/>
</dbReference>
<comment type="function">
    <text evidence="10 12">Required for vesicle-mediated transport. Catalyzes the fusion of transport vesicles within the Golgi cisternae. Is also required for transport from the endoplasmic reticulum to the Golgi stack. Seems to function as a fusion protein required for the delivery of cargo proteins to all compartments of the Golgi stack independent of vesicle origin.</text>
</comment>
<feature type="region of interest" description="Disordered" evidence="13">
    <location>
        <begin position="1"/>
        <end position="162"/>
    </location>
</feature>
<dbReference type="SMART" id="SM01072">
    <property type="entry name" value="CDC48_2"/>
    <property type="match status" value="1"/>
</dbReference>
<dbReference type="GO" id="GO:0043001">
    <property type="term" value="P:Golgi to plasma membrane protein transport"/>
    <property type="evidence" value="ECO:0007669"/>
    <property type="project" value="TreeGrafter"/>
</dbReference>
<dbReference type="GeneID" id="28963932"/>
<evidence type="ECO:0000313" key="19">
    <source>
        <dbReference type="Proteomes" id="UP000078595"/>
    </source>
</evidence>
<evidence type="ECO:0000259" key="14">
    <source>
        <dbReference type="SMART" id="SM00382"/>
    </source>
</evidence>
<dbReference type="InterPro" id="IPR003338">
    <property type="entry name" value="CDC4_N-term_subdom"/>
</dbReference>
<dbReference type="CDD" id="cd19504">
    <property type="entry name" value="RecA-like_NSF-SEC18_r1-like"/>
    <property type="match status" value="1"/>
</dbReference>
<dbReference type="SMART" id="SM00382">
    <property type="entry name" value="AAA"/>
    <property type="match status" value="2"/>
</dbReference>
<dbReference type="Gene3D" id="3.10.330.10">
    <property type="match status" value="1"/>
</dbReference>
<evidence type="ECO:0000259" key="16">
    <source>
        <dbReference type="SMART" id="SM01073"/>
    </source>
</evidence>
<dbReference type="InterPro" id="IPR029067">
    <property type="entry name" value="CDC48_domain_2-like_sf"/>
</dbReference>
<dbReference type="InterPro" id="IPR039812">
    <property type="entry name" value="Vesicle-fus_ATPase"/>
</dbReference>
<evidence type="ECO:0000259" key="15">
    <source>
        <dbReference type="SMART" id="SM01072"/>
    </source>
</evidence>
<dbReference type="Pfam" id="PF00004">
    <property type="entry name" value="AAA"/>
    <property type="match status" value="2"/>
</dbReference>
<dbReference type="InterPro" id="IPR027417">
    <property type="entry name" value="P-loop_NTPase"/>
</dbReference>
<feature type="compositionally biased region" description="Low complexity" evidence="13">
    <location>
        <begin position="137"/>
        <end position="150"/>
    </location>
</feature>
<evidence type="ECO:0000256" key="1">
    <source>
        <dbReference type="ARBA" id="ARBA00004496"/>
    </source>
</evidence>
<dbReference type="InterPro" id="IPR004201">
    <property type="entry name" value="Cdc48_dom2"/>
</dbReference>
<dbReference type="KEGG" id="kdj:28963932"/>
<dbReference type="Proteomes" id="UP000078595">
    <property type="component" value="Chromosome 1"/>
</dbReference>
<dbReference type="EMBL" id="KI894027">
    <property type="protein sequence ID" value="OBR88416.1"/>
    <property type="molecule type" value="Genomic_DNA"/>
</dbReference>
<dbReference type="OrthoDB" id="9982946at2759"/>
<evidence type="ECO:0000256" key="11">
    <source>
        <dbReference type="ARBA" id="ARBA00068637"/>
    </source>
</evidence>
<dbReference type="InterPro" id="IPR003593">
    <property type="entry name" value="AAA+_ATPase"/>
</dbReference>
<feature type="compositionally biased region" description="Low complexity" evidence="13">
    <location>
        <begin position="58"/>
        <end position="67"/>
    </location>
</feature>
<evidence type="ECO:0000256" key="9">
    <source>
        <dbReference type="ARBA" id="ARBA00022927"/>
    </source>
</evidence>
<dbReference type="GO" id="GO:0006891">
    <property type="term" value="P:intra-Golgi vesicle-mediated transport"/>
    <property type="evidence" value="ECO:0007669"/>
    <property type="project" value="TreeGrafter"/>
</dbReference>
<feature type="domain" description="AAA+ ATPase" evidence="14">
    <location>
        <begin position="393"/>
        <end position="540"/>
    </location>
</feature>
<comment type="subcellular location">
    <subcellularLocation>
        <location evidence="1 12">Cytoplasm</location>
    </subcellularLocation>
</comment>
<evidence type="ECO:0000313" key="18">
    <source>
        <dbReference type="EMBL" id="WWC57697.1"/>
    </source>
</evidence>
<dbReference type="EMBL" id="CP144530">
    <property type="protein sequence ID" value="WWC57697.1"/>
    <property type="molecule type" value="Genomic_DNA"/>
</dbReference>
<dbReference type="Gene3D" id="3.40.50.300">
    <property type="entry name" value="P-loop containing nucleotide triphosphate hydrolases"/>
    <property type="match status" value="2"/>
</dbReference>
<protein>
    <recommendedName>
        <fullName evidence="11 12">Vesicular-fusion protein SEC18</fullName>
    </recommendedName>
</protein>
<keyword evidence="8 12" id="KW-0931">ER-Golgi transport</keyword>
<evidence type="ECO:0000256" key="13">
    <source>
        <dbReference type="SAM" id="MobiDB-lite"/>
    </source>
</evidence>
<keyword evidence="3 12" id="KW-0813">Transport</keyword>
<comment type="similarity">
    <text evidence="2 12">Belongs to the AAA ATPase family.</text>
</comment>
<keyword evidence="12" id="KW-0378">Hydrolase</keyword>
<dbReference type="InterPro" id="IPR009010">
    <property type="entry name" value="Asp_de-COase-like_dom_sf"/>
</dbReference>
<feature type="compositionally biased region" description="Pro residues" evidence="13">
    <location>
        <begin position="105"/>
        <end position="116"/>
    </location>
</feature>
<dbReference type="GO" id="GO:0005524">
    <property type="term" value="F:ATP binding"/>
    <property type="evidence" value="ECO:0007669"/>
    <property type="project" value="UniProtKB-UniRule"/>
</dbReference>
<organism evidence="17">
    <name type="scientific">Kwoniella dejecticola CBS 10117</name>
    <dbReference type="NCBI Taxonomy" id="1296121"/>
    <lineage>
        <taxon>Eukaryota</taxon>
        <taxon>Fungi</taxon>
        <taxon>Dikarya</taxon>
        <taxon>Basidiomycota</taxon>
        <taxon>Agaricomycotina</taxon>
        <taxon>Tremellomycetes</taxon>
        <taxon>Tremellales</taxon>
        <taxon>Cryptococcaceae</taxon>
        <taxon>Kwoniella</taxon>
    </lineage>
</organism>
<keyword evidence="5" id="KW-0677">Repeat</keyword>
<dbReference type="FunFam" id="1.10.8.60:FF:000026">
    <property type="entry name" value="vesicle-fusing ATPase isoform X1"/>
    <property type="match status" value="1"/>
</dbReference>
<dbReference type="SUPFAM" id="SSF52540">
    <property type="entry name" value="P-loop containing nucleoside triphosphate hydrolases"/>
    <property type="match status" value="2"/>
</dbReference>
<dbReference type="RefSeq" id="XP_018266258.1">
    <property type="nucleotide sequence ID" value="XM_018403604.1"/>
</dbReference>
<evidence type="ECO:0000313" key="17">
    <source>
        <dbReference type="EMBL" id="OBR88416.1"/>
    </source>
</evidence>
<evidence type="ECO:0000256" key="12">
    <source>
        <dbReference type="RuleBase" id="RU367045"/>
    </source>
</evidence>
<keyword evidence="6 12" id="KW-0547">Nucleotide-binding</keyword>
<reference evidence="18" key="2">
    <citation type="submission" date="2013-07" db="EMBL/GenBank/DDBJ databases">
        <authorList>
            <consortium name="The Broad Institute Genome Sequencing Platform"/>
            <person name="Cuomo C."/>
            <person name="Litvintseva A."/>
            <person name="Chen Y."/>
            <person name="Heitman J."/>
            <person name="Sun S."/>
            <person name="Springer D."/>
            <person name="Dromer F."/>
            <person name="Young S.K."/>
            <person name="Zeng Q."/>
            <person name="Gargeya S."/>
            <person name="Fitzgerald M."/>
            <person name="Abouelleil A."/>
            <person name="Alvarado L."/>
            <person name="Berlin A.M."/>
            <person name="Chapman S.B."/>
            <person name="Dewar J."/>
            <person name="Goldberg J."/>
            <person name="Griggs A."/>
            <person name="Gujja S."/>
            <person name="Hansen M."/>
            <person name="Howarth C."/>
            <person name="Imamovic A."/>
            <person name="Larimer J."/>
            <person name="McCowan C."/>
            <person name="Murphy C."/>
            <person name="Pearson M."/>
            <person name="Priest M."/>
            <person name="Roberts A."/>
            <person name="Saif S."/>
            <person name="Shea T."/>
            <person name="Sykes S."/>
            <person name="Wortman J."/>
            <person name="Nusbaum C."/>
            <person name="Birren B."/>
        </authorList>
    </citation>
    <scope>NUCLEOTIDE SEQUENCE</scope>
    <source>
        <strain evidence="18">CBS 10117</strain>
    </source>
</reference>
<dbReference type="CDD" id="cd00009">
    <property type="entry name" value="AAA"/>
    <property type="match status" value="1"/>
</dbReference>